<keyword evidence="4" id="KW-1185">Reference proteome</keyword>
<dbReference type="InterPro" id="IPR024571">
    <property type="entry name" value="ERAP1-like_C_dom"/>
</dbReference>
<proteinExistence type="predicted"/>
<organism evidence="3 5">
    <name type="scientific">Dracunculus medinensis</name>
    <name type="common">Guinea worm</name>
    <dbReference type="NCBI Taxonomy" id="318479"/>
    <lineage>
        <taxon>Eukaryota</taxon>
        <taxon>Metazoa</taxon>
        <taxon>Ecdysozoa</taxon>
        <taxon>Nematoda</taxon>
        <taxon>Chromadorea</taxon>
        <taxon>Rhabditida</taxon>
        <taxon>Spirurina</taxon>
        <taxon>Dracunculoidea</taxon>
        <taxon>Dracunculidae</taxon>
        <taxon>Dracunculus</taxon>
    </lineage>
</organism>
<evidence type="ECO:0000313" key="3">
    <source>
        <dbReference type="Proteomes" id="UP000038040"/>
    </source>
</evidence>
<sequence>MNLTKQKCKMRSTDFRIEPSVRGSVYSAAARYGNDSDYTFLWEKFHLEHDHAERDRIFSGMAYTTNSKHILQ</sequence>
<evidence type="ECO:0000313" key="4">
    <source>
        <dbReference type="Proteomes" id="UP000274756"/>
    </source>
</evidence>
<dbReference type="Gene3D" id="1.25.50.20">
    <property type="match status" value="1"/>
</dbReference>
<dbReference type="Proteomes" id="UP000038040">
    <property type="component" value="Unplaced"/>
</dbReference>
<reference evidence="2 4" key="2">
    <citation type="submission" date="2018-11" db="EMBL/GenBank/DDBJ databases">
        <authorList>
            <consortium name="Pathogen Informatics"/>
        </authorList>
    </citation>
    <scope>NUCLEOTIDE SEQUENCE [LARGE SCALE GENOMIC DNA]</scope>
</reference>
<evidence type="ECO:0000313" key="5">
    <source>
        <dbReference type="WBParaSite" id="DME_0000178401-mRNA-1"/>
    </source>
</evidence>
<reference evidence="5" key="1">
    <citation type="submission" date="2017-02" db="UniProtKB">
        <authorList>
            <consortium name="WormBaseParasite"/>
        </authorList>
    </citation>
    <scope>IDENTIFICATION</scope>
</reference>
<dbReference type="WBParaSite" id="DME_0000178401-mRNA-1">
    <property type="protein sequence ID" value="DME_0000178401-mRNA-1"/>
    <property type="gene ID" value="DME_0000178401"/>
</dbReference>
<feature type="domain" description="ERAP1-like C-terminal" evidence="1">
    <location>
        <begin position="11"/>
        <end position="69"/>
    </location>
</feature>
<accession>A0A0N4U4R0</accession>
<dbReference type="Proteomes" id="UP000274756">
    <property type="component" value="Unassembled WGS sequence"/>
</dbReference>
<dbReference type="Pfam" id="PF11838">
    <property type="entry name" value="ERAP1_C"/>
    <property type="match status" value="1"/>
</dbReference>
<dbReference type="EMBL" id="UYYG01001154">
    <property type="protein sequence ID" value="VDN56171.1"/>
    <property type="molecule type" value="Genomic_DNA"/>
</dbReference>
<name>A0A0N4U4R0_DRAME</name>
<gene>
    <name evidence="2" type="ORF">DME_LOCUS6144</name>
</gene>
<evidence type="ECO:0000313" key="2">
    <source>
        <dbReference type="EMBL" id="VDN56171.1"/>
    </source>
</evidence>
<protein>
    <submittedName>
        <fullName evidence="5">KTSC domain-containing protein</fullName>
    </submittedName>
</protein>
<dbReference type="OrthoDB" id="10364364at2759"/>
<evidence type="ECO:0000259" key="1">
    <source>
        <dbReference type="Pfam" id="PF11838"/>
    </source>
</evidence>
<dbReference type="AlphaFoldDB" id="A0A0N4U4R0"/>